<dbReference type="InterPro" id="IPR011990">
    <property type="entry name" value="TPR-like_helical_dom_sf"/>
</dbReference>
<evidence type="ECO:0000313" key="2">
    <source>
        <dbReference type="EMBL" id="PLR32894.1"/>
    </source>
</evidence>
<reference evidence="2 3" key="1">
    <citation type="submission" date="2017-12" db="EMBL/GenBank/DDBJ databases">
        <title>Characterization of six clinical isolates of Enterochimera gen. nov., a novel genus of the Yersiniaciae family and the three species Enterochimera arupensis sp. nov., Enterochimera coloradensis sp. nov, and Enterochimera californica sp. nov.</title>
        <authorList>
            <person name="Rossi A."/>
            <person name="Fisher M."/>
        </authorList>
    </citation>
    <scope>NUCLEOTIDE SEQUENCE [LARGE SCALE GENOMIC DNA]</scope>
    <source>
        <strain evidence="3">2016-Iso4</strain>
    </source>
</reference>
<comment type="caution">
    <text evidence="2">The sequence shown here is derived from an EMBL/GenBank/DDBJ whole genome shotgun (WGS) entry which is preliminary data.</text>
</comment>
<evidence type="ECO:0000259" key="1">
    <source>
        <dbReference type="Pfam" id="PF13226"/>
    </source>
</evidence>
<accession>A0A2N5DZ21</accession>
<dbReference type="Proteomes" id="UP000234503">
    <property type="component" value="Unassembled WGS sequence"/>
</dbReference>
<organism evidence="2 3">
    <name type="scientific">Chimaeribacter coloradensis</name>
    <dbReference type="NCBI Taxonomy" id="2060068"/>
    <lineage>
        <taxon>Bacteria</taxon>
        <taxon>Pseudomonadati</taxon>
        <taxon>Pseudomonadota</taxon>
        <taxon>Gammaproteobacteria</taxon>
        <taxon>Enterobacterales</taxon>
        <taxon>Yersiniaceae</taxon>
        <taxon>Chimaeribacter</taxon>
    </lineage>
</organism>
<evidence type="ECO:0000313" key="3">
    <source>
        <dbReference type="Proteomes" id="UP000234503"/>
    </source>
</evidence>
<sequence>MPLSDTQPDDTLRARTLLLTRRFAKLDEWLLMLMRGWQSHTTPDSQYGLLMSMESLFSGSELDAAGRLELLREWVQLSPESYHAQVLLGMFWHGQAWAIRSQGDEAALPDSQWLGAQLCCDHAVLALLRAVACHPRPTHAYRHLMTLSGGFGEPYWLRALFAGEVPLPLHQKFRLTGNPVWAEGLSWLAALGAGAPEAWPAQLPPALIETRNEGEAAPDYWLRLALAVRPGDTGTLESWLVFQSPHWGGDPAHREAVVDSALMAGFDDASQRRFRAEVLLYALGDEVAERGSDRAEQLQQRLAEALTPPPEPALHARLLEAAAPCLAYWQDDDAAGLACYAKLLALSPDRVPGPFATLFISRAVLASGVEDAHGVLPMLLQRACAHPSDALLAAFAACACAHGLYGVPENLRLSASLLDYAASLLAAQPDRAVTEQQQITLAHDMALNGDLHAAHTMLLGMALRGSALHSYELYLFYRDAWHEDVPDDLRSAQGALQAAGRAAEAGLVPAMFAYANALREGGEEGPDYAGAMAWYQRAIEHGDLNARYWRATWALEAGPEADKQQAVTHWLPEIIRDESSATRAEAAWSLGMAWREGLGCEKNRYRAQQLFELALSINPEFEAAQAALAALSASLRDRMALWQDRRRLGEGGDFLGE</sequence>
<dbReference type="Gene3D" id="1.25.40.10">
    <property type="entry name" value="Tetratricopeptide repeat domain"/>
    <property type="match status" value="1"/>
</dbReference>
<keyword evidence="3" id="KW-1185">Reference proteome</keyword>
<dbReference type="InterPro" id="IPR025115">
    <property type="entry name" value="DUF4034"/>
</dbReference>
<protein>
    <recommendedName>
        <fullName evidence="1">DUF4034 domain-containing protein</fullName>
    </recommendedName>
</protein>
<dbReference type="EMBL" id="PJZH01000016">
    <property type="protein sequence ID" value="PLR32894.1"/>
    <property type="molecule type" value="Genomic_DNA"/>
</dbReference>
<dbReference type="AlphaFoldDB" id="A0A2N5DZ21"/>
<dbReference type="RefSeq" id="WP_101825710.1">
    <property type="nucleotide sequence ID" value="NZ_PJZH01000016.1"/>
</dbReference>
<dbReference type="SUPFAM" id="SSF81901">
    <property type="entry name" value="HCP-like"/>
    <property type="match status" value="1"/>
</dbReference>
<dbReference type="InterPro" id="IPR006597">
    <property type="entry name" value="Sel1-like"/>
</dbReference>
<proteinExistence type="predicted"/>
<name>A0A2N5DZ21_9GAMM</name>
<gene>
    <name evidence="2" type="ORF">CYR32_14680</name>
</gene>
<dbReference type="OrthoDB" id="8976726at2"/>
<dbReference type="Pfam" id="PF13226">
    <property type="entry name" value="DUF4034"/>
    <property type="match status" value="1"/>
</dbReference>
<dbReference type="SMART" id="SM00671">
    <property type="entry name" value="SEL1"/>
    <property type="match status" value="3"/>
</dbReference>
<feature type="domain" description="DUF4034" evidence="1">
    <location>
        <begin position="15"/>
        <end position="274"/>
    </location>
</feature>